<dbReference type="EMBL" id="CDMZ01001109">
    <property type="protein sequence ID" value="CEM27415.1"/>
    <property type="molecule type" value="Genomic_DNA"/>
</dbReference>
<accession>A0A0G4GDG7</accession>
<dbReference type="SUPFAM" id="SSF56784">
    <property type="entry name" value="HAD-like"/>
    <property type="match status" value="1"/>
</dbReference>
<sequence>MQASDDPVKRQETETESGRELEKKACQLKYKAIMLDHDDTAVDSTLTIHWPAYVDAMRKLRPGQATLGFEEWVSRLYSPGLMPFYREECGLNDEEMKEEYDIWRTWTASKMPHFYEGFLEALVEYRQKGGKIFVVSHSDRDVIERHYSTVCREKGMKAEEEGFPFPDKIFAQEKGVDKKLNKPFPYPVLFVKEKFGIDFEEICVVDDLNPGVEMARAASPSVVVAGVLWSHNVPSVREYMSKNADVLLPDVATFRNLILPPPSPVSERPDATSTAESSPIPAVTKTETAVELSGGEEGESSGKANEKQHCLSVGGNEENLKASAEMVGG</sequence>
<dbReference type="InterPro" id="IPR036412">
    <property type="entry name" value="HAD-like_sf"/>
</dbReference>
<dbReference type="GO" id="GO:0006281">
    <property type="term" value="P:DNA repair"/>
    <property type="evidence" value="ECO:0007669"/>
    <property type="project" value="TreeGrafter"/>
</dbReference>
<dbReference type="AlphaFoldDB" id="A0A0G4GDG7"/>
<name>A0A0G4GDG7_9ALVE</name>
<dbReference type="Gene3D" id="3.40.50.1000">
    <property type="entry name" value="HAD superfamily/HAD-like"/>
    <property type="match status" value="1"/>
</dbReference>
<dbReference type="InterPro" id="IPR050155">
    <property type="entry name" value="HAD-like_hydrolase_sf"/>
</dbReference>
<feature type="region of interest" description="Disordered" evidence="1">
    <location>
        <begin position="1"/>
        <end position="20"/>
    </location>
</feature>
<gene>
    <name evidence="2" type="ORF">Cvel_21400</name>
</gene>
<dbReference type="Pfam" id="PF00702">
    <property type="entry name" value="Hydrolase"/>
    <property type="match status" value="1"/>
</dbReference>
<evidence type="ECO:0000313" key="2">
    <source>
        <dbReference type="EMBL" id="CEM27415.1"/>
    </source>
</evidence>
<dbReference type="InterPro" id="IPR023214">
    <property type="entry name" value="HAD_sf"/>
</dbReference>
<organism evidence="2">
    <name type="scientific">Chromera velia CCMP2878</name>
    <dbReference type="NCBI Taxonomy" id="1169474"/>
    <lineage>
        <taxon>Eukaryota</taxon>
        <taxon>Sar</taxon>
        <taxon>Alveolata</taxon>
        <taxon>Colpodellida</taxon>
        <taxon>Chromeraceae</taxon>
        <taxon>Chromera</taxon>
    </lineage>
</organism>
<protein>
    <submittedName>
        <fullName evidence="2">Uncharacterized protein</fullName>
    </submittedName>
</protein>
<dbReference type="PANTHER" id="PTHR43434:SF1">
    <property type="entry name" value="PHOSPHOGLYCOLATE PHOSPHATASE"/>
    <property type="match status" value="1"/>
</dbReference>
<dbReference type="PANTHER" id="PTHR43434">
    <property type="entry name" value="PHOSPHOGLYCOLATE PHOSPHATASE"/>
    <property type="match status" value="1"/>
</dbReference>
<proteinExistence type="predicted"/>
<reference evidence="2" key="1">
    <citation type="submission" date="2014-11" db="EMBL/GenBank/DDBJ databases">
        <authorList>
            <person name="Otto D Thomas"/>
            <person name="Naeem Raeece"/>
        </authorList>
    </citation>
    <scope>NUCLEOTIDE SEQUENCE</scope>
</reference>
<dbReference type="GO" id="GO:0008967">
    <property type="term" value="F:phosphoglycolate phosphatase activity"/>
    <property type="evidence" value="ECO:0007669"/>
    <property type="project" value="TreeGrafter"/>
</dbReference>
<evidence type="ECO:0000256" key="1">
    <source>
        <dbReference type="SAM" id="MobiDB-lite"/>
    </source>
</evidence>
<dbReference type="CDD" id="cd01427">
    <property type="entry name" value="HAD_like"/>
    <property type="match status" value="1"/>
</dbReference>
<dbReference type="VEuPathDB" id="CryptoDB:Cvel_21400"/>
<feature type="region of interest" description="Disordered" evidence="1">
    <location>
        <begin position="259"/>
        <end position="329"/>
    </location>
</feature>